<name>S5T926_9GAMM</name>
<keyword evidence="2" id="KW-1133">Transmembrane helix</keyword>
<reference evidence="4" key="2">
    <citation type="journal article" date="2016" name="Environ. Microbiol. Rep.">
        <title>Analysis of defence systems and a conjugative IncP-1 plasmid in the marine polyaromatic hydrocarbons-degrading bacterium Cycloclasticus sp. 78-ME.</title>
        <authorList>
            <person name="Yakimov M.M."/>
            <person name="Crisafi F."/>
            <person name="Messina E."/>
            <person name="Smedile F."/>
            <person name="Lopatina A."/>
            <person name="Denaro R."/>
            <person name="Pieper D.H."/>
            <person name="Golyshin P.N."/>
            <person name="Giuliano L."/>
        </authorList>
    </citation>
    <scope>NUCLEOTIDE SEQUENCE [LARGE SCALE GENOMIC DNA]</scope>
    <source>
        <strain evidence="4">78-ME</strain>
    </source>
</reference>
<evidence type="ECO:0000256" key="1">
    <source>
        <dbReference type="SAM" id="MobiDB-lite"/>
    </source>
</evidence>
<reference evidence="3 4" key="1">
    <citation type="submission" date="2013-05" db="EMBL/GenBank/DDBJ databases">
        <title>Between feast and famine: a lifestyle of most important marine PAH-degrading bacterium Cycloclasticus sp. 7ME.</title>
        <authorList>
            <person name="Yakimov M.M."/>
            <person name="Messina E."/>
            <person name="Genovese M."/>
            <person name="Denaro R."/>
            <person name="Crisafi F."/>
            <person name="Russo D."/>
            <person name="Cappello S."/>
            <person name="Santisi S."/>
            <person name="Smedile F."/>
            <person name="Golyshina O.V."/>
            <person name="Tran H."/>
            <person name="Pieper D.H."/>
            <person name="Golyshin P.N."/>
            <person name="Giuliano L."/>
        </authorList>
    </citation>
    <scope>NUCLEOTIDE SEQUENCE [LARGE SCALE GENOMIC DNA]</scope>
    <source>
        <strain evidence="3 4">78-ME</strain>
    </source>
</reference>
<feature type="region of interest" description="Disordered" evidence="1">
    <location>
        <begin position="226"/>
        <end position="247"/>
    </location>
</feature>
<dbReference type="AlphaFoldDB" id="S5T926"/>
<protein>
    <submittedName>
        <fullName evidence="3">Uncharacterized protein</fullName>
    </submittedName>
</protein>
<evidence type="ECO:0000313" key="4">
    <source>
        <dbReference type="Proteomes" id="UP000015380"/>
    </source>
</evidence>
<proteinExistence type="predicted"/>
<dbReference type="EMBL" id="CP005996">
    <property type="protein sequence ID" value="AGS40139.1"/>
    <property type="molecule type" value="Genomic_DNA"/>
</dbReference>
<dbReference type="PATRIC" id="fig|1198232.3.peg.1798"/>
<keyword evidence="4" id="KW-1185">Reference proteome</keyword>
<keyword evidence="2" id="KW-0812">Transmembrane</keyword>
<accession>S5T926</accession>
<dbReference type="HOGENOM" id="CLU_1015013_0_0_6"/>
<feature type="transmembrane region" description="Helical" evidence="2">
    <location>
        <begin position="20"/>
        <end position="40"/>
    </location>
</feature>
<evidence type="ECO:0000256" key="2">
    <source>
        <dbReference type="SAM" id="Phobius"/>
    </source>
</evidence>
<evidence type="ECO:0000313" key="3">
    <source>
        <dbReference type="EMBL" id="AGS40139.1"/>
    </source>
</evidence>
<feature type="compositionally biased region" description="Basic and acidic residues" evidence="1">
    <location>
        <begin position="227"/>
        <end position="247"/>
    </location>
</feature>
<dbReference type="KEGG" id="cza:CYCME_1824"/>
<dbReference type="Proteomes" id="UP000015380">
    <property type="component" value="Chromosome"/>
</dbReference>
<organism evidence="3 4">
    <name type="scientific">Cycloclasticus zancles 78-ME</name>
    <dbReference type="NCBI Taxonomy" id="1198232"/>
    <lineage>
        <taxon>Bacteria</taxon>
        <taxon>Pseudomonadati</taxon>
        <taxon>Pseudomonadota</taxon>
        <taxon>Gammaproteobacteria</taxon>
        <taxon>Thiotrichales</taxon>
        <taxon>Piscirickettsiaceae</taxon>
        <taxon>Cycloclasticus</taxon>
    </lineage>
</organism>
<gene>
    <name evidence="3" type="ORF">CYCME_1824</name>
</gene>
<dbReference type="eggNOG" id="ENOG502ZS8F">
    <property type="taxonomic scope" value="Bacteria"/>
</dbReference>
<sequence length="247" mass="28032">MGLSVGLGSQGDLVLSSDTLSAWVSALATVCIAILTIFLAKETWALRQVQLSQIEQIRKDSIKPNVDIYLKSSHAGFNFMDVYIINNGFGVAQNIKFNFANKNSQAEDVFQELNKKYEKLSMLANGISSLGAGDKRSSFIFSFIELHASFGDRALEYQSEVDIRYQDNEGKDYVSRAYFNFSEYKGITELGDGDPLRKISRILEKIQKDIGHFSSGFKKLKADIYTSDDREREREEWEEDRKQNENS</sequence>
<keyword evidence="2" id="KW-0472">Membrane</keyword>